<dbReference type="EMBL" id="VSRR010000756">
    <property type="protein sequence ID" value="MPC19268.1"/>
    <property type="molecule type" value="Genomic_DNA"/>
</dbReference>
<keyword evidence="4" id="KW-1185">Reference proteome</keyword>
<keyword evidence="3" id="KW-0378">Hydrolase</keyword>
<comment type="caution">
    <text evidence="3">The sequence shown here is derived from an EMBL/GenBank/DDBJ whole genome shotgun (WGS) entry which is preliminary data.</text>
</comment>
<feature type="compositionally biased region" description="Basic and acidic residues" evidence="1">
    <location>
        <begin position="107"/>
        <end position="127"/>
    </location>
</feature>
<keyword evidence="3" id="KW-0347">Helicase</keyword>
<dbReference type="Pfam" id="PF00271">
    <property type="entry name" value="Helicase_C"/>
    <property type="match status" value="1"/>
</dbReference>
<proteinExistence type="predicted"/>
<evidence type="ECO:0000259" key="2">
    <source>
        <dbReference type="PROSITE" id="PS51194"/>
    </source>
</evidence>
<sequence length="253" mass="26652">MSFKVHPRPPLAAASPALPHIEHVDDVKFVINYDYPSCSEDYVHRIGRTGRSDKTGTAYTFFTADNCKQAKDLIEVLKEANQVVNPRLYEIMDMARGGGGKGRNRWRGRDDDRRGGFGRDRDRDRGRMGGSSSGGGSGSRNGYSNGNGYGTSQGLGRDNQFRGGGNSNAVPNGVGAGHAGQSRLGGPPPLMGAGSMKATMSQASSQGHLNGPQRPPVQNVAMGIFNQASSVAGTVGGLGMMGAMPGALTWPRQ</sequence>
<organism evidence="3 4">
    <name type="scientific">Portunus trituberculatus</name>
    <name type="common">Swimming crab</name>
    <name type="synonym">Neptunus trituberculatus</name>
    <dbReference type="NCBI Taxonomy" id="210409"/>
    <lineage>
        <taxon>Eukaryota</taxon>
        <taxon>Metazoa</taxon>
        <taxon>Ecdysozoa</taxon>
        <taxon>Arthropoda</taxon>
        <taxon>Crustacea</taxon>
        <taxon>Multicrustacea</taxon>
        <taxon>Malacostraca</taxon>
        <taxon>Eumalacostraca</taxon>
        <taxon>Eucarida</taxon>
        <taxon>Decapoda</taxon>
        <taxon>Pleocyemata</taxon>
        <taxon>Brachyura</taxon>
        <taxon>Eubrachyura</taxon>
        <taxon>Portunoidea</taxon>
        <taxon>Portunidae</taxon>
        <taxon>Portuninae</taxon>
        <taxon>Portunus</taxon>
    </lineage>
</organism>
<dbReference type="AlphaFoldDB" id="A0A5B7DD87"/>
<feature type="region of interest" description="Disordered" evidence="1">
    <location>
        <begin position="94"/>
        <end position="218"/>
    </location>
</feature>
<name>A0A5B7DD87_PORTR</name>
<dbReference type="Proteomes" id="UP000324222">
    <property type="component" value="Unassembled WGS sequence"/>
</dbReference>
<accession>A0A5B7DD87</accession>
<dbReference type="OrthoDB" id="196131at2759"/>
<feature type="compositionally biased region" description="Gly residues" evidence="1">
    <location>
        <begin position="128"/>
        <end position="153"/>
    </location>
</feature>
<feature type="compositionally biased region" description="Polar residues" evidence="1">
    <location>
        <begin position="198"/>
        <end position="208"/>
    </location>
</feature>
<evidence type="ECO:0000313" key="4">
    <source>
        <dbReference type="Proteomes" id="UP000324222"/>
    </source>
</evidence>
<evidence type="ECO:0000256" key="1">
    <source>
        <dbReference type="SAM" id="MobiDB-lite"/>
    </source>
</evidence>
<dbReference type="InterPro" id="IPR001650">
    <property type="entry name" value="Helicase_C-like"/>
</dbReference>
<dbReference type="Gene3D" id="3.40.50.300">
    <property type="entry name" value="P-loop containing nucleotide triphosphate hydrolases"/>
    <property type="match status" value="1"/>
</dbReference>
<gene>
    <name evidence="3" type="primary">Ddx5</name>
    <name evidence="3" type="ORF">E2C01_012181</name>
</gene>
<dbReference type="PROSITE" id="PS51194">
    <property type="entry name" value="HELICASE_CTER"/>
    <property type="match status" value="1"/>
</dbReference>
<evidence type="ECO:0000313" key="3">
    <source>
        <dbReference type="EMBL" id="MPC19268.1"/>
    </source>
</evidence>
<feature type="domain" description="Helicase C-terminal" evidence="2">
    <location>
        <begin position="1"/>
        <end position="92"/>
    </location>
</feature>
<protein>
    <submittedName>
        <fullName evidence="3">Putative ATP-dependent RNA helicase DDX5</fullName>
    </submittedName>
</protein>
<keyword evidence="3" id="KW-0547">Nucleotide-binding</keyword>
<dbReference type="GO" id="GO:0004386">
    <property type="term" value="F:helicase activity"/>
    <property type="evidence" value="ECO:0007669"/>
    <property type="project" value="UniProtKB-KW"/>
</dbReference>
<dbReference type="PANTHER" id="PTHR47958">
    <property type="entry name" value="ATP-DEPENDENT RNA HELICASE DBP3"/>
    <property type="match status" value="1"/>
</dbReference>
<reference evidence="3 4" key="1">
    <citation type="submission" date="2019-05" db="EMBL/GenBank/DDBJ databases">
        <title>Another draft genome of Portunus trituberculatus and its Hox gene families provides insights of decapod evolution.</title>
        <authorList>
            <person name="Jeong J.-H."/>
            <person name="Song I."/>
            <person name="Kim S."/>
            <person name="Choi T."/>
            <person name="Kim D."/>
            <person name="Ryu S."/>
            <person name="Kim W."/>
        </authorList>
    </citation>
    <scope>NUCLEOTIDE SEQUENCE [LARGE SCALE GENOMIC DNA]</scope>
    <source>
        <tissue evidence="3">Muscle</tissue>
    </source>
</reference>
<dbReference type="SUPFAM" id="SSF52540">
    <property type="entry name" value="P-loop containing nucleoside triphosphate hydrolases"/>
    <property type="match status" value="1"/>
</dbReference>
<keyword evidence="3" id="KW-0067">ATP-binding</keyword>
<dbReference type="InterPro" id="IPR027417">
    <property type="entry name" value="P-loop_NTPase"/>
</dbReference>